<accession>A0ABP0E6Z9</accession>
<feature type="compositionally biased region" description="Basic residues" evidence="3">
    <location>
        <begin position="17"/>
        <end position="27"/>
    </location>
</feature>
<reference evidence="5 6" key="1">
    <citation type="submission" date="2024-01" db="EMBL/GenBank/DDBJ databases">
        <authorList>
            <consortium name="Genoscope - CEA"/>
            <person name="William W."/>
        </authorList>
    </citation>
    <scope>NUCLEOTIDE SEQUENCE [LARGE SCALE GENOMIC DNA]</scope>
    <source>
        <strain evidence="5 6">29B2s-10</strain>
    </source>
</reference>
<dbReference type="Proteomes" id="UP001497600">
    <property type="component" value="Chromosome B"/>
</dbReference>
<dbReference type="PROSITE" id="PS50102">
    <property type="entry name" value="RRM"/>
    <property type="match status" value="1"/>
</dbReference>
<evidence type="ECO:0000313" key="6">
    <source>
        <dbReference type="Proteomes" id="UP001497600"/>
    </source>
</evidence>
<feature type="compositionally biased region" description="Basic residues" evidence="3">
    <location>
        <begin position="193"/>
        <end position="206"/>
    </location>
</feature>
<dbReference type="InterPro" id="IPR012677">
    <property type="entry name" value="Nucleotide-bd_a/b_plait_sf"/>
</dbReference>
<dbReference type="InterPro" id="IPR000504">
    <property type="entry name" value="RRM_dom"/>
</dbReference>
<name>A0ABP0E6Z9_9ASCO</name>
<keyword evidence="1 2" id="KW-0694">RNA-binding</keyword>
<feature type="domain" description="RRM" evidence="4">
    <location>
        <begin position="66"/>
        <end position="146"/>
    </location>
</feature>
<evidence type="ECO:0000256" key="3">
    <source>
        <dbReference type="SAM" id="MobiDB-lite"/>
    </source>
</evidence>
<dbReference type="PANTHER" id="PTHR19965:SF35">
    <property type="entry name" value="RNA ANNEALING PROTEIN YRA1"/>
    <property type="match status" value="1"/>
</dbReference>
<gene>
    <name evidence="5" type="primary">YRA1</name>
    <name evidence="5" type="ORF">CAAN4_B02146</name>
</gene>
<dbReference type="PANTHER" id="PTHR19965">
    <property type="entry name" value="RNA AND EXPORT FACTOR BINDING PROTEIN"/>
    <property type="match status" value="1"/>
</dbReference>
<dbReference type="InterPro" id="IPR035979">
    <property type="entry name" value="RBD_domain_sf"/>
</dbReference>
<feature type="compositionally biased region" description="Basic residues" evidence="3">
    <location>
        <begin position="170"/>
        <end position="183"/>
    </location>
</feature>
<proteinExistence type="predicted"/>
<evidence type="ECO:0000256" key="1">
    <source>
        <dbReference type="ARBA" id="ARBA00022884"/>
    </source>
</evidence>
<evidence type="ECO:0000259" key="4">
    <source>
        <dbReference type="PROSITE" id="PS50102"/>
    </source>
</evidence>
<dbReference type="InterPro" id="IPR051229">
    <property type="entry name" value="ALYREF_mRNA_export"/>
</dbReference>
<sequence length="221" mass="23699">MSSALDQSLDEIISTNRKPRPAKKANKPKQAAGVTKKVVNKKKPVVSFKKPNAPQSANTLDASYATKVVVHGLPKDIKLDAIKDFFQSQVGGVQNIALSYNERGQFKGIATIVFKSSKSASLAVTKYNGAPIDGGSSKLKLELIIDPTKKPLASRIAPVVQQVANAKAAQAKKQHNTPAKGKKQNGAATPKAAAKKQAKKPAKRVKKTVDELDQEMADYFN</sequence>
<dbReference type="EMBL" id="OZ004254">
    <property type="protein sequence ID" value="CAK7895821.1"/>
    <property type="molecule type" value="Genomic_DNA"/>
</dbReference>
<organism evidence="5 6">
    <name type="scientific">[Candida] anglica</name>
    <dbReference type="NCBI Taxonomy" id="148631"/>
    <lineage>
        <taxon>Eukaryota</taxon>
        <taxon>Fungi</taxon>
        <taxon>Dikarya</taxon>
        <taxon>Ascomycota</taxon>
        <taxon>Saccharomycotina</taxon>
        <taxon>Pichiomycetes</taxon>
        <taxon>Debaryomycetaceae</taxon>
        <taxon>Kurtzmaniella</taxon>
    </lineage>
</organism>
<evidence type="ECO:0000256" key="2">
    <source>
        <dbReference type="PROSITE-ProRule" id="PRU00176"/>
    </source>
</evidence>
<feature type="region of interest" description="Disordered" evidence="3">
    <location>
        <begin position="167"/>
        <end position="209"/>
    </location>
</feature>
<dbReference type="SUPFAM" id="SSF54928">
    <property type="entry name" value="RNA-binding domain, RBD"/>
    <property type="match status" value="1"/>
</dbReference>
<keyword evidence="6" id="KW-1185">Reference proteome</keyword>
<feature type="region of interest" description="Disordered" evidence="3">
    <location>
        <begin position="1"/>
        <end position="36"/>
    </location>
</feature>
<protein>
    <submittedName>
        <fullName evidence="5">RNA annealing protein Yra1p</fullName>
    </submittedName>
</protein>
<dbReference type="SMART" id="SM00360">
    <property type="entry name" value="RRM"/>
    <property type="match status" value="1"/>
</dbReference>
<dbReference type="Pfam" id="PF00076">
    <property type="entry name" value="RRM_1"/>
    <property type="match status" value="1"/>
</dbReference>
<dbReference type="Gene3D" id="3.30.70.330">
    <property type="match status" value="1"/>
</dbReference>
<evidence type="ECO:0000313" key="5">
    <source>
        <dbReference type="EMBL" id="CAK7895821.1"/>
    </source>
</evidence>